<feature type="transmembrane region" description="Helical" evidence="7">
    <location>
        <begin position="50"/>
        <end position="69"/>
    </location>
</feature>
<feature type="transmembrane region" description="Helical" evidence="7">
    <location>
        <begin position="12"/>
        <end position="30"/>
    </location>
</feature>
<evidence type="ECO:0000313" key="11">
    <source>
        <dbReference type="Proteomes" id="UP000317371"/>
    </source>
</evidence>
<keyword evidence="7" id="KW-1003">Cell membrane</keyword>
<dbReference type="GO" id="GO:0020037">
    <property type="term" value="F:heme binding"/>
    <property type="evidence" value="ECO:0007669"/>
    <property type="project" value="UniProtKB-UniRule"/>
</dbReference>
<dbReference type="GO" id="GO:0030091">
    <property type="term" value="P:protein repair"/>
    <property type="evidence" value="ECO:0007669"/>
    <property type="project" value="UniProtKB-UniRule"/>
</dbReference>
<feature type="transmembrane region" description="Helical" evidence="7">
    <location>
        <begin position="154"/>
        <end position="172"/>
    </location>
</feature>
<evidence type="ECO:0000256" key="7">
    <source>
        <dbReference type="HAMAP-Rule" id="MF_01207"/>
    </source>
</evidence>
<dbReference type="HAMAP" id="MF_01207">
    <property type="entry name" value="MsrQ"/>
    <property type="match status" value="1"/>
</dbReference>
<sequence length="228" mass="25954">METLRRTLLRHWLWLAVNLGALWPLAQLLWDVWAGRLSVNPIADLTTRTGQAAIILLLLTLAVTPLQILGWRQVTVVRKSLGLWAFFYASVHLLIFVGLDYGFNLDFILRDGLPQKPYIVAGLAAFLILVPLALTSTRGWMKRLGRRWKQLHRWIYLAAGLAVVHYLWVAKIDLGRPALYAVLLLLLLAVRVPGIRRVLANRRRRRPALHAGSSATRPHPRDARKPVR</sequence>
<reference evidence="10 11" key="1">
    <citation type="submission" date="2019-06" db="EMBL/GenBank/DDBJ databases">
        <title>Genome sequence of Litorilinea aerophila BAA-2444.</title>
        <authorList>
            <person name="Maclea K.S."/>
            <person name="Maurais E.G."/>
            <person name="Iannazzi L.C."/>
        </authorList>
    </citation>
    <scope>NUCLEOTIDE SEQUENCE [LARGE SCALE GENOMIC DNA]</scope>
    <source>
        <strain evidence="10 11">ATCC BAA-2444</strain>
    </source>
</reference>
<dbReference type="Proteomes" id="UP000317371">
    <property type="component" value="Unassembled WGS sequence"/>
</dbReference>
<keyword evidence="7" id="KW-0479">Metal-binding</keyword>
<dbReference type="GO" id="GO:0009055">
    <property type="term" value="F:electron transfer activity"/>
    <property type="evidence" value="ECO:0007669"/>
    <property type="project" value="UniProtKB-UniRule"/>
</dbReference>
<keyword evidence="2 7" id="KW-0813">Transport</keyword>
<keyword evidence="7" id="KW-0349">Heme</keyword>
<keyword evidence="7" id="KW-0249">Electron transport</keyword>
<feature type="region of interest" description="Disordered" evidence="8">
    <location>
        <begin position="206"/>
        <end position="228"/>
    </location>
</feature>
<evidence type="ECO:0000313" key="10">
    <source>
        <dbReference type="EMBL" id="TQE95353.1"/>
    </source>
</evidence>
<keyword evidence="7" id="KW-0288">FMN</keyword>
<organism evidence="10 11">
    <name type="scientific">Litorilinea aerophila</name>
    <dbReference type="NCBI Taxonomy" id="1204385"/>
    <lineage>
        <taxon>Bacteria</taxon>
        <taxon>Bacillati</taxon>
        <taxon>Chloroflexota</taxon>
        <taxon>Caldilineae</taxon>
        <taxon>Caldilineales</taxon>
        <taxon>Caldilineaceae</taxon>
        <taxon>Litorilinea</taxon>
    </lineage>
</organism>
<evidence type="ECO:0000256" key="6">
    <source>
        <dbReference type="ARBA" id="ARBA00023136"/>
    </source>
</evidence>
<dbReference type="AlphaFoldDB" id="A0A540VGU9"/>
<keyword evidence="7" id="KW-0285">Flavoprotein</keyword>
<evidence type="ECO:0000256" key="1">
    <source>
        <dbReference type="ARBA" id="ARBA00004141"/>
    </source>
</evidence>
<dbReference type="RefSeq" id="WP_141610409.1">
    <property type="nucleotide sequence ID" value="NZ_VIGC02000014.1"/>
</dbReference>
<proteinExistence type="inferred from homology"/>
<protein>
    <recommendedName>
        <fullName evidence="7">Protein-methionine-sulfoxide reductase heme-binding subunit MsrQ</fullName>
    </recommendedName>
    <alternativeName>
        <fullName evidence="7">Flavocytochrome MsrQ</fullName>
    </alternativeName>
</protein>
<evidence type="ECO:0000256" key="8">
    <source>
        <dbReference type="SAM" id="MobiDB-lite"/>
    </source>
</evidence>
<feature type="transmembrane region" description="Helical" evidence="7">
    <location>
        <begin position="81"/>
        <end position="103"/>
    </location>
</feature>
<feature type="transmembrane region" description="Helical" evidence="7">
    <location>
        <begin position="115"/>
        <end position="134"/>
    </location>
</feature>
<dbReference type="GO" id="GO:0010181">
    <property type="term" value="F:FMN binding"/>
    <property type="evidence" value="ECO:0007669"/>
    <property type="project" value="UniProtKB-UniRule"/>
</dbReference>
<dbReference type="GO" id="GO:0046872">
    <property type="term" value="F:metal ion binding"/>
    <property type="evidence" value="ECO:0007669"/>
    <property type="project" value="UniProtKB-KW"/>
</dbReference>
<dbReference type="GO" id="GO:0005886">
    <property type="term" value="C:plasma membrane"/>
    <property type="evidence" value="ECO:0007669"/>
    <property type="project" value="UniProtKB-SubCell"/>
</dbReference>
<gene>
    <name evidence="7" type="primary">msrQ</name>
    <name evidence="10" type="ORF">FKZ61_12165</name>
</gene>
<dbReference type="GO" id="GO:0016679">
    <property type="term" value="F:oxidoreductase activity, acting on diphenols and related substances as donors"/>
    <property type="evidence" value="ECO:0007669"/>
    <property type="project" value="TreeGrafter"/>
</dbReference>
<dbReference type="InterPro" id="IPR013130">
    <property type="entry name" value="Fe3_Rdtase_TM_dom"/>
</dbReference>
<name>A0A540VGU9_9CHLR</name>
<keyword evidence="3 7" id="KW-0812">Transmembrane</keyword>
<comment type="function">
    <text evidence="7">Part of the MsrPQ system that repairs oxidized cell envelope proteins containing methionine sulfoxide residues (Met-O), using respiratory chain electrons. Thus protects these proteins from oxidative-stress damage caused by reactive species of oxygen and chlorine. MsrPQ is essential for the maintenance of envelope integrity under bleach stress, rescuing a wide series of structurally unrelated cell envelope proteins from methionine oxidation. MsrQ provides electrons for reduction to the reductase catalytic subunit MsrP, using the quinone pool of the respiratory chain.</text>
</comment>
<comment type="similarity">
    <text evidence="7">Belongs to the MsrQ family.</text>
</comment>
<dbReference type="OrthoDB" id="9788328at2"/>
<feature type="transmembrane region" description="Helical" evidence="7">
    <location>
        <begin position="178"/>
        <end position="199"/>
    </location>
</feature>
<comment type="subcellular location">
    <subcellularLocation>
        <location evidence="7">Cell membrane</location>
        <topology evidence="7">Multi-pass membrane protein</topology>
    </subcellularLocation>
    <subcellularLocation>
        <location evidence="1">Membrane</location>
        <topology evidence="1">Multi-pass membrane protein</topology>
    </subcellularLocation>
</comment>
<keyword evidence="6 7" id="KW-0472">Membrane</keyword>
<dbReference type="InParanoid" id="A0A540VGU9"/>
<keyword evidence="4 7" id="KW-1133">Transmembrane helix</keyword>
<feature type="domain" description="Ferric oxidoreductase" evidence="9">
    <location>
        <begin position="49"/>
        <end position="162"/>
    </location>
</feature>
<dbReference type="PANTHER" id="PTHR36964">
    <property type="entry name" value="PROTEIN-METHIONINE-SULFOXIDE REDUCTASE HEME-BINDING SUBUNIT MSRQ"/>
    <property type="match status" value="1"/>
</dbReference>
<evidence type="ECO:0000256" key="4">
    <source>
        <dbReference type="ARBA" id="ARBA00022989"/>
    </source>
</evidence>
<comment type="caution">
    <text evidence="10">The sequence shown here is derived from an EMBL/GenBank/DDBJ whole genome shotgun (WGS) entry which is preliminary data.</text>
</comment>
<evidence type="ECO:0000259" key="9">
    <source>
        <dbReference type="Pfam" id="PF01794"/>
    </source>
</evidence>
<dbReference type="PANTHER" id="PTHR36964:SF1">
    <property type="entry name" value="PROTEIN-METHIONINE-SULFOXIDE REDUCTASE HEME-BINDING SUBUNIT MSRQ"/>
    <property type="match status" value="1"/>
</dbReference>
<evidence type="ECO:0000256" key="2">
    <source>
        <dbReference type="ARBA" id="ARBA00022448"/>
    </source>
</evidence>
<evidence type="ECO:0000256" key="3">
    <source>
        <dbReference type="ARBA" id="ARBA00022692"/>
    </source>
</evidence>
<keyword evidence="5 7" id="KW-0408">Iron</keyword>
<evidence type="ECO:0000256" key="5">
    <source>
        <dbReference type="ARBA" id="ARBA00023004"/>
    </source>
</evidence>
<comment type="cofactor">
    <cofactor evidence="7">
        <name>heme b</name>
        <dbReference type="ChEBI" id="CHEBI:60344"/>
    </cofactor>
    <text evidence="7">Binds 1 heme b (iron(II)-protoporphyrin IX) group per subunit.</text>
</comment>
<comment type="cofactor">
    <cofactor evidence="7">
        <name>FMN</name>
        <dbReference type="ChEBI" id="CHEBI:58210"/>
    </cofactor>
    <text evidence="7">Binds 1 FMN per subunit.</text>
</comment>
<dbReference type="InterPro" id="IPR022837">
    <property type="entry name" value="MsrQ-like"/>
</dbReference>
<keyword evidence="11" id="KW-1185">Reference proteome</keyword>
<dbReference type="EMBL" id="VIGC01000014">
    <property type="protein sequence ID" value="TQE95353.1"/>
    <property type="molecule type" value="Genomic_DNA"/>
</dbReference>
<comment type="subunit">
    <text evidence="7">Heterodimer of a catalytic subunit (MsrP) and a heme-binding subunit (MsrQ).</text>
</comment>
<accession>A0A540VGU9</accession>
<dbReference type="Pfam" id="PF01794">
    <property type="entry name" value="Ferric_reduct"/>
    <property type="match status" value="1"/>
</dbReference>
<feature type="compositionally biased region" description="Basic and acidic residues" evidence="8">
    <location>
        <begin position="219"/>
        <end position="228"/>
    </location>
</feature>